<dbReference type="Proteomes" id="UP000192247">
    <property type="component" value="Unassembled WGS sequence"/>
</dbReference>
<dbReference type="AlphaFoldDB" id="A0A1V9X2X7"/>
<protein>
    <submittedName>
        <fullName evidence="1">Uncharacterized protein</fullName>
    </submittedName>
</protein>
<dbReference type="InParanoid" id="A0A1V9X2X7"/>
<evidence type="ECO:0000313" key="1">
    <source>
        <dbReference type="EMBL" id="OQR67925.1"/>
    </source>
</evidence>
<dbReference type="OrthoDB" id="10680749at2759"/>
<name>A0A1V9X2X7_9ACAR</name>
<dbReference type="EMBL" id="MNPL01026687">
    <property type="protein sequence ID" value="OQR67925.1"/>
    <property type="molecule type" value="Genomic_DNA"/>
</dbReference>
<comment type="caution">
    <text evidence="1">The sequence shown here is derived from an EMBL/GenBank/DDBJ whole genome shotgun (WGS) entry which is preliminary data.</text>
</comment>
<reference evidence="1 2" key="1">
    <citation type="journal article" date="2017" name="Gigascience">
        <title>Draft genome of the honey bee ectoparasitic mite, Tropilaelaps mercedesae, is shaped by the parasitic life history.</title>
        <authorList>
            <person name="Dong X."/>
            <person name="Armstrong S.D."/>
            <person name="Xia D."/>
            <person name="Makepeace B.L."/>
            <person name="Darby A.C."/>
            <person name="Kadowaki T."/>
        </authorList>
    </citation>
    <scope>NUCLEOTIDE SEQUENCE [LARGE SCALE GENOMIC DNA]</scope>
    <source>
        <strain evidence="1">Wuxi-XJTLU</strain>
    </source>
</reference>
<organism evidence="1 2">
    <name type="scientific">Tropilaelaps mercedesae</name>
    <dbReference type="NCBI Taxonomy" id="418985"/>
    <lineage>
        <taxon>Eukaryota</taxon>
        <taxon>Metazoa</taxon>
        <taxon>Ecdysozoa</taxon>
        <taxon>Arthropoda</taxon>
        <taxon>Chelicerata</taxon>
        <taxon>Arachnida</taxon>
        <taxon>Acari</taxon>
        <taxon>Parasitiformes</taxon>
        <taxon>Mesostigmata</taxon>
        <taxon>Gamasina</taxon>
        <taxon>Dermanyssoidea</taxon>
        <taxon>Laelapidae</taxon>
        <taxon>Tropilaelaps</taxon>
    </lineage>
</organism>
<keyword evidence="2" id="KW-1185">Reference proteome</keyword>
<proteinExistence type="predicted"/>
<accession>A0A1V9X2X7</accession>
<evidence type="ECO:0000313" key="2">
    <source>
        <dbReference type="Proteomes" id="UP000192247"/>
    </source>
</evidence>
<gene>
    <name evidence="1" type="ORF">BIW11_13224</name>
</gene>
<sequence length="373" mass="41403">MSTSAVAEPKSVKPTAEPIVPADGHTLSWVDPHRRFENKWWRIKRSRYVDRTRLDGIEKRIELYNRLRNVLTITNAEQASGTDVAHMKCAGLNVEQILDSIESPSSEQTACPTHVPTDLSKCSVQFSASSPVLDGSRKSIEHSVASKHRFGFSDPERETSIECPVSAVDSATEIQLISKMSVNPEGDLVDGSTSSGHFSLGVSPTTLEPHKRKELSSSFITVESETYSQKLEPTSMLEAELNTLGAKGLIISNGMKKHSQPPLEGSSIRNYGNFMGSGHPNNNGHSSKYAFEERILAAEFNASLGDRMTQFRQEIADVLSEHPEGILFPLELMIDYHSRFGRRICSCVQEFSVERLYAWLRCSSSLDLSRLIT</sequence>